<gene>
    <name evidence="2" type="ORF">BKH31_02835</name>
</gene>
<proteinExistence type="predicted"/>
<sequence>MSESSSATSAGAWDTSGEAGGDDVPFAPTIDWWSLTGAERLEELGNLRTFVARLVVDYNLDAGTVPQCWEQHEWAIRVLDALYRSYLIATHPTQIGEALVGWHHNLVFACEMLREMFTGSCTASEHVPARPQAWAADIVAGGKDSQEWSRRQEEAMVAYRTEAGAAAVAAVGA</sequence>
<evidence type="ECO:0000313" key="2">
    <source>
        <dbReference type="EMBL" id="OLO48181.1"/>
    </source>
</evidence>
<organism evidence="2 3">
    <name type="scientific">Actinomyces oris</name>
    <dbReference type="NCBI Taxonomy" id="544580"/>
    <lineage>
        <taxon>Bacteria</taxon>
        <taxon>Bacillati</taxon>
        <taxon>Actinomycetota</taxon>
        <taxon>Actinomycetes</taxon>
        <taxon>Actinomycetales</taxon>
        <taxon>Actinomycetaceae</taxon>
        <taxon>Actinomyces</taxon>
    </lineage>
</organism>
<accession>A0A1Q8VJB6</accession>
<reference evidence="2 3" key="1">
    <citation type="submission" date="2016-12" db="EMBL/GenBank/DDBJ databases">
        <title>Genomic comparison of strains in the 'Actinomyces naeslundii' group.</title>
        <authorList>
            <person name="Mughal S.R."/>
            <person name="Do T."/>
            <person name="Gilbert S.C."/>
            <person name="Witherden E.A."/>
            <person name="Didelot X."/>
            <person name="Beighton D."/>
        </authorList>
    </citation>
    <scope>NUCLEOTIDE SEQUENCE [LARGE SCALE GENOMIC DNA]</scope>
    <source>
        <strain evidence="2 3">R21091</strain>
    </source>
</reference>
<dbReference type="Proteomes" id="UP000186471">
    <property type="component" value="Unassembled WGS sequence"/>
</dbReference>
<comment type="caution">
    <text evidence="2">The sequence shown here is derived from an EMBL/GenBank/DDBJ whole genome shotgun (WGS) entry which is preliminary data.</text>
</comment>
<evidence type="ECO:0000256" key="1">
    <source>
        <dbReference type="SAM" id="MobiDB-lite"/>
    </source>
</evidence>
<evidence type="ECO:0000313" key="3">
    <source>
        <dbReference type="Proteomes" id="UP000186471"/>
    </source>
</evidence>
<dbReference type="RefSeq" id="WP_075410979.1">
    <property type="nucleotide sequence ID" value="NZ_MSKK01000008.1"/>
</dbReference>
<evidence type="ECO:0008006" key="4">
    <source>
        <dbReference type="Google" id="ProtNLM"/>
    </source>
</evidence>
<dbReference type="OrthoDB" id="3535759at2"/>
<name>A0A1Q8VJB6_9ACTO</name>
<protein>
    <recommendedName>
        <fullName evidence="4">DUF4913 domain-containing protein</fullName>
    </recommendedName>
</protein>
<feature type="region of interest" description="Disordered" evidence="1">
    <location>
        <begin position="1"/>
        <end position="23"/>
    </location>
</feature>
<dbReference type="AlphaFoldDB" id="A0A1Q8VJB6"/>
<dbReference type="EMBL" id="MSKK01000008">
    <property type="protein sequence ID" value="OLO48181.1"/>
    <property type="molecule type" value="Genomic_DNA"/>
</dbReference>